<proteinExistence type="predicted"/>
<feature type="transmembrane region" description="Helical" evidence="1">
    <location>
        <begin position="49"/>
        <end position="69"/>
    </location>
</feature>
<organism evidence="2 3">
    <name type="scientific">Isobaculum melis</name>
    <dbReference type="NCBI Taxonomy" id="142588"/>
    <lineage>
        <taxon>Bacteria</taxon>
        <taxon>Bacillati</taxon>
        <taxon>Bacillota</taxon>
        <taxon>Bacilli</taxon>
        <taxon>Lactobacillales</taxon>
        <taxon>Carnobacteriaceae</taxon>
        <taxon>Isobaculum</taxon>
    </lineage>
</organism>
<keyword evidence="1" id="KW-0472">Membrane</keyword>
<reference evidence="2 3" key="1">
    <citation type="submission" date="2016-10" db="EMBL/GenBank/DDBJ databases">
        <authorList>
            <person name="de Groot N.N."/>
        </authorList>
    </citation>
    <scope>NUCLEOTIDE SEQUENCE [LARGE SCALE GENOMIC DNA]</scope>
    <source>
        <strain evidence="2 3">DSM 13760</strain>
    </source>
</reference>
<sequence length="70" mass="7507">MEDKIEKALENMTPQMSYIGIGLGIIAIIIGIIFLFTSKRPGAKKNRTTIGLILIGAGAIATCNSLFQIL</sequence>
<keyword evidence="1" id="KW-0812">Transmembrane</keyword>
<dbReference type="EMBL" id="FOHA01000027">
    <property type="protein sequence ID" value="SES07426.1"/>
    <property type="molecule type" value="Genomic_DNA"/>
</dbReference>
<dbReference type="AlphaFoldDB" id="A0A1H9UDA9"/>
<evidence type="ECO:0000313" key="2">
    <source>
        <dbReference type="EMBL" id="SES07426.1"/>
    </source>
</evidence>
<gene>
    <name evidence="2" type="ORF">SAMN04488559_12726</name>
</gene>
<protein>
    <submittedName>
        <fullName evidence="2">Uncharacterized protein</fullName>
    </submittedName>
</protein>
<evidence type="ECO:0000313" key="3">
    <source>
        <dbReference type="Proteomes" id="UP000198948"/>
    </source>
</evidence>
<dbReference type="RefSeq" id="WP_092654102.1">
    <property type="nucleotide sequence ID" value="NZ_FOHA01000027.1"/>
</dbReference>
<dbReference type="Proteomes" id="UP000198948">
    <property type="component" value="Unassembled WGS sequence"/>
</dbReference>
<name>A0A1H9UDA9_9LACT</name>
<evidence type="ECO:0000256" key="1">
    <source>
        <dbReference type="SAM" id="Phobius"/>
    </source>
</evidence>
<keyword evidence="1" id="KW-1133">Transmembrane helix</keyword>
<feature type="transmembrane region" description="Helical" evidence="1">
    <location>
        <begin position="16"/>
        <end position="37"/>
    </location>
</feature>
<accession>A0A1H9UDA9</accession>
<keyword evidence="3" id="KW-1185">Reference proteome</keyword>